<dbReference type="AlphaFoldDB" id="A0A8T0N1S5"/>
<reference evidence="3" key="1">
    <citation type="submission" date="2020-05" db="EMBL/GenBank/DDBJ databases">
        <title>WGS assembly of Panicum virgatum.</title>
        <authorList>
            <person name="Lovell J.T."/>
            <person name="Jenkins J."/>
            <person name="Shu S."/>
            <person name="Juenger T.E."/>
            <person name="Schmutz J."/>
        </authorList>
    </citation>
    <scope>NUCLEOTIDE SEQUENCE</scope>
    <source>
        <strain evidence="3">AP13</strain>
    </source>
</reference>
<dbReference type="SUPFAM" id="SSF58104">
    <property type="entry name" value="Methyl-accepting chemotaxis protein (MCP) signaling domain"/>
    <property type="match status" value="1"/>
</dbReference>
<evidence type="ECO:0000313" key="5">
    <source>
        <dbReference type="Proteomes" id="UP000823388"/>
    </source>
</evidence>
<evidence type="ECO:0000256" key="1">
    <source>
        <dbReference type="SAM" id="Coils"/>
    </source>
</evidence>
<proteinExistence type="predicted"/>
<dbReference type="Gene3D" id="1.10.287.2610">
    <property type="match status" value="1"/>
</dbReference>
<keyword evidence="1" id="KW-0175">Coiled coil</keyword>
<evidence type="ECO:0000313" key="3">
    <source>
        <dbReference type="EMBL" id="KAG2542878.1"/>
    </source>
</evidence>
<gene>
    <name evidence="4" type="ORF">PVAP13_5NG012313</name>
    <name evidence="3" type="ORF">PVAP13_9NG815077</name>
</gene>
<comment type="caution">
    <text evidence="3">The sequence shown here is derived from an EMBL/GenBank/DDBJ whole genome shotgun (WGS) entry which is preliminary data.</text>
</comment>
<feature type="region of interest" description="Disordered" evidence="2">
    <location>
        <begin position="283"/>
        <end position="325"/>
    </location>
</feature>
<dbReference type="Proteomes" id="UP000823388">
    <property type="component" value="Chromosome 5N"/>
</dbReference>
<dbReference type="Proteomes" id="UP000823388">
    <property type="component" value="Chromosome 9N"/>
</dbReference>
<evidence type="ECO:0000256" key="2">
    <source>
        <dbReference type="SAM" id="MobiDB-lite"/>
    </source>
</evidence>
<evidence type="ECO:0000313" key="4">
    <source>
        <dbReference type="EMBL" id="KAG2593526.1"/>
    </source>
</evidence>
<name>A0A8T0N1S5_PANVG</name>
<protein>
    <submittedName>
        <fullName evidence="3">Uncharacterized protein</fullName>
    </submittedName>
</protein>
<keyword evidence="5" id="KW-1185">Reference proteome</keyword>
<organism evidence="3 5">
    <name type="scientific">Panicum virgatum</name>
    <name type="common">Blackwell switchgrass</name>
    <dbReference type="NCBI Taxonomy" id="38727"/>
    <lineage>
        <taxon>Eukaryota</taxon>
        <taxon>Viridiplantae</taxon>
        <taxon>Streptophyta</taxon>
        <taxon>Embryophyta</taxon>
        <taxon>Tracheophyta</taxon>
        <taxon>Spermatophyta</taxon>
        <taxon>Magnoliopsida</taxon>
        <taxon>Liliopsida</taxon>
        <taxon>Poales</taxon>
        <taxon>Poaceae</taxon>
        <taxon>PACMAD clade</taxon>
        <taxon>Panicoideae</taxon>
        <taxon>Panicodae</taxon>
        <taxon>Paniceae</taxon>
        <taxon>Panicinae</taxon>
        <taxon>Panicum</taxon>
        <taxon>Panicum sect. Hiantes</taxon>
    </lineage>
</organism>
<dbReference type="EMBL" id="CM029054">
    <property type="protein sequence ID" value="KAG2542878.1"/>
    <property type="molecule type" value="Genomic_DNA"/>
</dbReference>
<accession>A0A8T0N1S5</accession>
<dbReference type="EMBL" id="CM029046">
    <property type="protein sequence ID" value="KAG2593526.1"/>
    <property type="molecule type" value="Genomic_DNA"/>
</dbReference>
<feature type="coiled-coil region" evidence="1">
    <location>
        <begin position="211"/>
        <end position="269"/>
    </location>
</feature>
<sequence length="361" mass="40200">MAALSDFHFDEDGWVRSTCLHREGLPVLLWEVLQEFGHTEPPQYYGRVSSEGGISGWEARLRVPARLGLFQSDPWEVHTEGAEILSVWDRAAAMAITQFCEQEPIFASYSASTVGFPVRVTSEYSRQRFSLLLDPTLPGHVPALARIARYAAGMLGVCDQFRSENTLYRQGLRTAHATAQEQTQQILGQSQQLAEQSQQVVGLAQQFWEQEQRIVEQAQQILEQSQQLEEQSQQLAEQTEQLAEQAQQIEELTEQVDDQEALADHLQDALQVALGNVHQLQLQQQQAAAPPEPPPQVSGVESGVGPQEMSDAASSVGQNDVPPQAGSTAILVNEQNVGRLQEELRARGIEVERVFEYQPPR</sequence>